<dbReference type="Pfam" id="PF10435">
    <property type="entry name" value="BetaGal_dom2"/>
    <property type="match status" value="1"/>
</dbReference>
<dbReference type="GO" id="GO:0005975">
    <property type="term" value="P:carbohydrate metabolic process"/>
    <property type="evidence" value="ECO:0007669"/>
    <property type="project" value="InterPro"/>
</dbReference>
<dbReference type="RefSeq" id="XP_003041227.1">
    <property type="nucleotide sequence ID" value="XM_003041181.1"/>
</dbReference>
<dbReference type="GO" id="GO:0004565">
    <property type="term" value="F:beta-galactosidase activity"/>
    <property type="evidence" value="ECO:0007669"/>
    <property type="project" value="UniProtKB-EC"/>
</dbReference>
<evidence type="ECO:0000256" key="6">
    <source>
        <dbReference type="ARBA" id="ARBA00023180"/>
    </source>
</evidence>
<evidence type="ECO:0000256" key="4">
    <source>
        <dbReference type="ARBA" id="ARBA00022729"/>
    </source>
</evidence>
<evidence type="ECO:0000256" key="7">
    <source>
        <dbReference type="ARBA" id="ARBA00023295"/>
    </source>
</evidence>
<dbReference type="Proteomes" id="UP000005206">
    <property type="component" value="Chromosome 16"/>
</dbReference>
<dbReference type="InParanoid" id="C7ZKF5"/>
<evidence type="ECO:0000256" key="2">
    <source>
        <dbReference type="ARBA" id="ARBA00009809"/>
    </source>
</evidence>
<dbReference type="InterPro" id="IPR001944">
    <property type="entry name" value="Glycoside_Hdrlase_35"/>
</dbReference>
<evidence type="ECO:0000256" key="9">
    <source>
        <dbReference type="SAM" id="MobiDB-lite"/>
    </source>
</evidence>
<feature type="region of interest" description="Disordered" evidence="9">
    <location>
        <begin position="567"/>
        <end position="604"/>
    </location>
</feature>
<keyword evidence="5" id="KW-0378">Hydrolase</keyword>
<dbReference type="Pfam" id="PF13363">
    <property type="entry name" value="BetaGal_dom3"/>
    <property type="match status" value="1"/>
</dbReference>
<gene>
    <name evidence="12" type="ORF">NECHADRAFT_88793</name>
</gene>
<feature type="domain" description="Beta-galactosidase" evidence="11">
    <location>
        <begin position="241"/>
        <end position="411"/>
    </location>
</feature>
<dbReference type="InterPro" id="IPR031330">
    <property type="entry name" value="Gly_Hdrlase_35_cat"/>
</dbReference>
<dbReference type="SUPFAM" id="SSF51011">
    <property type="entry name" value="Glycosyl hydrolase domain"/>
    <property type="match status" value="1"/>
</dbReference>
<dbReference type="GeneID" id="9675869"/>
<dbReference type="InterPro" id="IPR037110">
    <property type="entry name" value="Betagal_dom2_sf"/>
</dbReference>
<dbReference type="PANTHER" id="PTHR23421">
    <property type="entry name" value="BETA-GALACTOSIDASE RELATED"/>
    <property type="match status" value="1"/>
</dbReference>
<comment type="similarity">
    <text evidence="2 8">Belongs to the glycosyl hydrolase 35 family.</text>
</comment>
<dbReference type="Gene3D" id="2.60.120.260">
    <property type="entry name" value="Galactose-binding domain-like"/>
    <property type="match status" value="2"/>
</dbReference>
<sequence>MCLVLASFGLAGGIATWEADSTFVCSERILLLSGEYHPFCLLLLRLWTDNFQEIKVMGFNAVSFYTYWPLHEGNPGGFTTEGVFALGEWFKAAKEADIYLIARPGPYINSKSSDPGFPGWMPRVRGDSSTLRTTSESFLYATENYTKHVSKIIVDAQITNCGSVILIQAANEYSVLSSHQNGPVTEYMEQTLWESCLVSPYMLAGGTNWGNKGAPYVVTTFDREACSSMKLQDQFFKATPAFLASKSLPTSTAYTNDFSLIVTPLTNPDDDIGLYVLLHIAYESWARTHCKLKVLLSHGNLVIPRLSEGALTLDGRDFKIHTVDYDAWGQKLLYSSAEVLTWMKYGRGRKVLALYGGPNKQHEVAIVTNSRVEVLEGPKITIRRERGLTTFNWFTSPERTVLRIERGSYGTTESNPDAVIVKAGYLVRSTKVSGKNLSLSANFNKTTSVEVIETPTSVSKVEIGQRVSCLVYQGHFIAIEKYTALELGTMGGNSYGHSACLGGTYVGSWHDEAITETTKLSHTIPKLKVGREYVSTVVVDKNGQNMNHDVGHDSMKSPCGTTYYSLSDTEDRKHGPLNGRGSYVERQGRHLPKPPPRDWATGSPVEDRVEAGIRLYTRQFSLDLPQVWVIPLDIAFDRVKGVDFRVQLFVNGLQLSKLIGRLGGQTSFSIPEGILKHRGDNTVTITYWSQEGSKGPTDIMGISRRASPRYAERLMLLIPPSAY</sequence>
<dbReference type="PRINTS" id="PR00742">
    <property type="entry name" value="GLHYDRLASE35"/>
</dbReference>
<dbReference type="OrthoDB" id="1657402at2759"/>
<dbReference type="SUPFAM" id="SSF51445">
    <property type="entry name" value="(Trans)glycosidases"/>
    <property type="match status" value="1"/>
</dbReference>
<dbReference type="OMA" id="HITADFN"/>
<dbReference type="Gene3D" id="2.102.20.10">
    <property type="entry name" value="Beta-galactosidase, domain 2"/>
    <property type="match status" value="1"/>
</dbReference>
<keyword evidence="6" id="KW-0325">Glycoprotein</keyword>
<dbReference type="EC" id="3.2.1.23" evidence="3"/>
<protein>
    <recommendedName>
        <fullName evidence="3">beta-galactosidase</fullName>
        <ecNumber evidence="3">3.2.1.23</ecNumber>
    </recommendedName>
</protein>
<name>C7ZKF5_FUSV7</name>
<feature type="chain" id="PRO_5002988193" description="beta-galactosidase" evidence="10">
    <location>
        <begin position="20"/>
        <end position="723"/>
    </location>
</feature>
<keyword evidence="7" id="KW-0326">Glycosidase</keyword>
<evidence type="ECO:0000256" key="10">
    <source>
        <dbReference type="SAM" id="SignalP"/>
    </source>
</evidence>
<evidence type="ECO:0000259" key="11">
    <source>
        <dbReference type="SMART" id="SM01029"/>
    </source>
</evidence>
<dbReference type="InterPro" id="IPR036833">
    <property type="entry name" value="BetaGal_dom3_sf"/>
</dbReference>
<evidence type="ECO:0000256" key="1">
    <source>
        <dbReference type="ARBA" id="ARBA00001412"/>
    </source>
</evidence>
<dbReference type="VEuPathDB" id="FungiDB:NECHADRAFT_88793"/>
<dbReference type="HOGENOM" id="CLU_005732_2_0_1"/>
<dbReference type="InterPro" id="IPR017853">
    <property type="entry name" value="GH"/>
</dbReference>
<dbReference type="AlphaFoldDB" id="C7ZKF5"/>
<evidence type="ECO:0000256" key="8">
    <source>
        <dbReference type="RuleBase" id="RU003679"/>
    </source>
</evidence>
<dbReference type="InterPro" id="IPR025300">
    <property type="entry name" value="BetaGal_jelly_roll_dom"/>
</dbReference>
<dbReference type="InterPro" id="IPR025972">
    <property type="entry name" value="BetaGal_dom3"/>
</dbReference>
<evidence type="ECO:0000256" key="3">
    <source>
        <dbReference type="ARBA" id="ARBA00012756"/>
    </source>
</evidence>
<proteinExistence type="inferred from homology"/>
<evidence type="ECO:0000256" key="5">
    <source>
        <dbReference type="ARBA" id="ARBA00022801"/>
    </source>
</evidence>
<keyword evidence="4 10" id="KW-0732">Signal</keyword>
<evidence type="ECO:0000313" key="13">
    <source>
        <dbReference type="Proteomes" id="UP000005206"/>
    </source>
</evidence>
<accession>C7ZKF5</accession>
<keyword evidence="13" id="KW-1185">Reference proteome</keyword>
<dbReference type="eggNOG" id="KOG0496">
    <property type="taxonomic scope" value="Eukaryota"/>
</dbReference>
<dbReference type="EMBL" id="GG698938">
    <property type="protein sequence ID" value="EEU35514.1"/>
    <property type="molecule type" value="Genomic_DNA"/>
</dbReference>
<organism evidence="12 13">
    <name type="scientific">Fusarium vanettenii (strain ATCC MYA-4622 / CBS 123669 / FGSC 9596 / NRRL 45880 / 77-13-4)</name>
    <name type="common">Fusarium solani subsp. pisi</name>
    <dbReference type="NCBI Taxonomy" id="660122"/>
    <lineage>
        <taxon>Eukaryota</taxon>
        <taxon>Fungi</taxon>
        <taxon>Dikarya</taxon>
        <taxon>Ascomycota</taxon>
        <taxon>Pezizomycotina</taxon>
        <taxon>Sordariomycetes</taxon>
        <taxon>Hypocreomycetidae</taxon>
        <taxon>Hypocreales</taxon>
        <taxon>Nectriaceae</taxon>
        <taxon>Fusarium</taxon>
        <taxon>Fusarium solani species complex</taxon>
        <taxon>Fusarium vanettenii</taxon>
    </lineage>
</organism>
<dbReference type="InterPro" id="IPR018954">
    <property type="entry name" value="Betagal_dom2"/>
</dbReference>
<dbReference type="SUPFAM" id="SSF49785">
    <property type="entry name" value="Galactose-binding domain-like"/>
    <property type="match status" value="2"/>
</dbReference>
<feature type="signal peptide" evidence="10">
    <location>
        <begin position="1"/>
        <end position="19"/>
    </location>
</feature>
<evidence type="ECO:0000313" key="12">
    <source>
        <dbReference type="EMBL" id="EEU35514.1"/>
    </source>
</evidence>
<dbReference type="Pfam" id="PF01301">
    <property type="entry name" value="Glyco_hydro_35"/>
    <property type="match status" value="1"/>
</dbReference>
<reference evidence="12 13" key="1">
    <citation type="journal article" date="2009" name="PLoS Genet.">
        <title>The genome of Nectria haematococca: contribution of supernumerary chromosomes to gene expansion.</title>
        <authorList>
            <person name="Coleman J.J."/>
            <person name="Rounsley S.D."/>
            <person name="Rodriguez-Carres M."/>
            <person name="Kuo A."/>
            <person name="Wasmann C.C."/>
            <person name="Grimwood J."/>
            <person name="Schmutz J."/>
            <person name="Taga M."/>
            <person name="White G.J."/>
            <person name="Zhou S."/>
            <person name="Schwartz D.C."/>
            <person name="Freitag M."/>
            <person name="Ma L.J."/>
            <person name="Danchin E.G."/>
            <person name="Henrissat B."/>
            <person name="Coutinho P.M."/>
            <person name="Nelson D.R."/>
            <person name="Straney D."/>
            <person name="Napoli C.A."/>
            <person name="Barker B.M."/>
            <person name="Gribskov M."/>
            <person name="Rep M."/>
            <person name="Kroken S."/>
            <person name="Molnar I."/>
            <person name="Rensing C."/>
            <person name="Kennell J.C."/>
            <person name="Zamora J."/>
            <person name="Farman M.L."/>
            <person name="Selker E.U."/>
            <person name="Salamov A."/>
            <person name="Shapiro H."/>
            <person name="Pangilinan J."/>
            <person name="Lindquist E."/>
            <person name="Lamers C."/>
            <person name="Grigoriev I.V."/>
            <person name="Geiser D.M."/>
            <person name="Covert S.F."/>
            <person name="Temporini E."/>
            <person name="Vanetten H.D."/>
        </authorList>
    </citation>
    <scope>NUCLEOTIDE SEQUENCE [LARGE SCALE GENOMIC DNA]</scope>
    <source>
        <strain evidence="13">ATCC MYA-4622 / CBS 123669 / FGSC 9596 / NRRL 45880 / 77-13-4</strain>
    </source>
</reference>
<dbReference type="InterPro" id="IPR008979">
    <property type="entry name" value="Galactose-bd-like_sf"/>
</dbReference>
<dbReference type="SUPFAM" id="SSF117100">
    <property type="entry name" value="Beta-galactosidase LacA, domain 3"/>
    <property type="match status" value="1"/>
</dbReference>
<dbReference type="Gene3D" id="3.20.20.80">
    <property type="entry name" value="Glycosidases"/>
    <property type="match status" value="1"/>
</dbReference>
<comment type="catalytic activity">
    <reaction evidence="1">
        <text>Hydrolysis of terminal non-reducing beta-D-galactose residues in beta-D-galactosides.</text>
        <dbReference type="EC" id="3.2.1.23"/>
    </reaction>
</comment>
<dbReference type="SMART" id="SM01029">
    <property type="entry name" value="BetaGal_dom2"/>
    <property type="match status" value="1"/>
</dbReference>
<dbReference type="KEGG" id="nhe:NECHADRAFT_88793"/>
<dbReference type="Pfam" id="PF13364">
    <property type="entry name" value="BetaGal_ABD2"/>
    <property type="match status" value="1"/>
</dbReference>